<dbReference type="GO" id="GO:0016491">
    <property type="term" value="F:oxidoreductase activity"/>
    <property type="evidence" value="ECO:0007669"/>
    <property type="project" value="UniProtKB-KW"/>
</dbReference>
<dbReference type="Proteomes" id="UP000037510">
    <property type="component" value="Unassembled WGS sequence"/>
</dbReference>
<feature type="binding site" evidence="10">
    <location>
        <position position="38"/>
    </location>
    <ligand>
        <name>[2Fe-2S] cluster</name>
        <dbReference type="ChEBI" id="CHEBI:190135"/>
        <label>1</label>
    </ligand>
</feature>
<dbReference type="InterPro" id="IPR005107">
    <property type="entry name" value="CO_DH_flav_C"/>
</dbReference>
<dbReference type="PANTHER" id="PTHR11908:SF132">
    <property type="entry name" value="ALDEHYDE OXIDASE 1-RELATED"/>
    <property type="match status" value="1"/>
</dbReference>
<evidence type="ECO:0000313" key="14">
    <source>
        <dbReference type="Proteomes" id="UP000037510"/>
    </source>
</evidence>
<evidence type="ECO:0000256" key="4">
    <source>
        <dbReference type="ARBA" id="ARBA00022723"/>
    </source>
</evidence>
<reference evidence="13 14" key="1">
    <citation type="journal article" date="2015" name="Genome Biol. Evol.">
        <title>The genome of winter moth (Operophtera brumata) provides a genomic perspective on sexual dimorphism and phenology.</title>
        <authorList>
            <person name="Derks M.F."/>
            <person name="Smit S."/>
            <person name="Salis L."/>
            <person name="Schijlen E."/>
            <person name="Bossers A."/>
            <person name="Mateman C."/>
            <person name="Pijl A.S."/>
            <person name="de Ridder D."/>
            <person name="Groenen M.A."/>
            <person name="Visser M.E."/>
            <person name="Megens H.J."/>
        </authorList>
    </citation>
    <scope>NUCLEOTIDE SEQUENCE [LARGE SCALE GENOMIC DNA]</scope>
    <source>
        <strain evidence="13">WM2013NL</strain>
        <tissue evidence="13">Head and thorax</tissue>
    </source>
</reference>
<dbReference type="InterPro" id="IPR036856">
    <property type="entry name" value="Ald_Oxase/Xan_DH_a/b_sf"/>
</dbReference>
<accession>A0A0L7L4A2</accession>
<feature type="binding site" evidence="10">
    <location>
        <position position="104"/>
    </location>
    <ligand>
        <name>[2Fe-2S] cluster</name>
        <dbReference type="ChEBI" id="CHEBI:190135"/>
        <label>2</label>
    </ligand>
</feature>
<keyword evidence="2 10" id="KW-0500">Molybdenum</keyword>
<dbReference type="Pfam" id="PF03450">
    <property type="entry name" value="CO_deh_flav_C"/>
    <property type="match status" value="1"/>
</dbReference>
<dbReference type="InterPro" id="IPR002888">
    <property type="entry name" value="2Fe-2S-bd"/>
</dbReference>
<dbReference type="Gene3D" id="3.30.390.50">
    <property type="entry name" value="CO dehydrogenase flavoprotein, C-terminal domain"/>
    <property type="match status" value="1"/>
</dbReference>
<dbReference type="SUPFAM" id="SSF54292">
    <property type="entry name" value="2Fe-2S ferredoxin-like"/>
    <property type="match status" value="1"/>
</dbReference>
<dbReference type="InterPro" id="IPR008274">
    <property type="entry name" value="AldOxase/xan_DH_MoCoBD1"/>
</dbReference>
<dbReference type="SUPFAM" id="SSF56003">
    <property type="entry name" value="Molybdenum cofactor-binding domain"/>
    <property type="match status" value="1"/>
</dbReference>
<keyword evidence="5 9" id="KW-0274">FAD</keyword>
<comment type="cofactor">
    <cofactor evidence="10">
        <name>Mo-molybdopterin</name>
        <dbReference type="ChEBI" id="CHEBI:71302"/>
    </cofactor>
    <text evidence="10">Binds 1 Mo-molybdopterin (Mo-MPT) cofactor per subunit.</text>
</comment>
<dbReference type="Pfam" id="PF01799">
    <property type="entry name" value="Fer2_2"/>
    <property type="match status" value="1"/>
</dbReference>
<dbReference type="InterPro" id="IPR036318">
    <property type="entry name" value="FAD-bd_PCMH-like_sf"/>
</dbReference>
<feature type="binding site" evidence="10">
    <location>
        <position position="137"/>
    </location>
    <ligand>
        <name>[2Fe-2S] cluster</name>
        <dbReference type="ChEBI" id="CHEBI:190135"/>
        <label>2</label>
    </ligand>
</feature>
<dbReference type="Gene3D" id="1.10.150.120">
    <property type="entry name" value="[2Fe-2S]-binding domain"/>
    <property type="match status" value="1"/>
</dbReference>
<feature type="binding site" evidence="10">
    <location>
        <position position="101"/>
    </location>
    <ligand>
        <name>[2Fe-2S] cluster</name>
        <dbReference type="ChEBI" id="CHEBI:190135"/>
        <label>2</label>
    </ligand>
</feature>
<evidence type="ECO:0000256" key="7">
    <source>
        <dbReference type="ARBA" id="ARBA00023004"/>
    </source>
</evidence>
<feature type="non-terminal residue" evidence="13">
    <location>
        <position position="1"/>
    </location>
</feature>
<dbReference type="SUPFAM" id="SSF54665">
    <property type="entry name" value="CO dehydrogenase molybdoprotein N-domain-like"/>
    <property type="match status" value="1"/>
</dbReference>
<dbReference type="InterPro" id="IPR036884">
    <property type="entry name" value="2Fe-2S-bd_dom_sf"/>
</dbReference>
<gene>
    <name evidence="13" type="ORF">OBRU01_15518</name>
</gene>
<evidence type="ECO:0000256" key="3">
    <source>
        <dbReference type="ARBA" id="ARBA00022630"/>
    </source>
</evidence>
<sequence length="1215" mass="136145">IESSFAVKVLDEPKISEQNGGDVLNLRGTKYMCKEGGCGACIVAVTVTEQGEKRTFSVNSCLVSVYTAQDWEITTIEGIGNRGKGYHPIQKTLAEYNGTQCGFCSPGWVMSMYSLLEANHYDLTKYEIENSFGSNTCRCTGFRPILDAFKSFAKDAPKPITKHVHDIEDLSTLSMCANKESCKKKCEDWCFISHSDAEPKAIKKIPLKDGSVWYRVHELEDIFEVFDKEGVDSYMLVNGSTGRGASPILKFPRVMIDIRPIADLKSYFFDQNLVVGAGITLTDVMTLFKTTAKEKEEFSYLQNFYDHLDLVAHIPDKTIEVSPEEFIYTDMAGRVIVQFKLPPLSKDCEFVSFKVMPRAQNAHAQVNAAFLYTFDHHDPEVVLSARIVIGGLSAHFVHARKTEQFVSNKKIFTNNVLQEALKIMDTELVVDDIAGEMKPEYRRKCALGLFYKGLLVLIPNSDLKPRYRSGARDFRKTRPLSMGTEVYDTNPVIWPVNEPMPKLDALVQCAGEAKYVNDHPTEAKEVYCAFVTSDIARGELLDIDPSAALKIPGVLAFFSAKDIPGDNNFISLKSPIINFPEEIFASKNISFYDQAIGLVVAETDILAHRASLLVEVKYKKNIAKPLLTINEVREKDPKRVQLFFVRPATDRGFNVKKVVSGCDNIFAQYHFTMETLSSFTRPSEVGMDVFSATQWTDSMHLSISDELKIEQNRINLVSPRCGGGYGLKITRPNHIACASALVTHLMHRPCRFVLGIQASLRMIGKRLPCTRDFEVGVSDSGEIQYMEYHLYEDNGYVVTDPITSLSVAAVKNCYDSRRWSFKIYDVTTDTASNTFARSPGSLEAISMTEQIMEQISYEIERDPVQVRLANLAPEMTDVAEVVQTLLKDGEYDKRKEEVGMFNKLNRWKKRGLRIAMMSWPVPVLVDYTVLLSIYHGDGTIMITHGGIEMGQGINTKVAQAVAYTLNISLSKVRCRPTDVASNPNNFASGSSRTTQAVCYGAIKCCQIILDRLSVIRETLNNPTWEILIESAFTRGINLQASYRLNGSDQEVYRSAGACLAEVELDILTGEHEILRVDIIEDVGTSINPELDIGQVEGAFTMGVGYWTHEELIFDEKTGELLTDRTWYYHVPLAKDIPIDFRIQFRRNSFNPIGTLGAKGRNMLFKLVVLLIHEDNGKVIKTCVLAVAEPPTCLAISVAFALREALMVHLLFRLTC</sequence>
<dbReference type="GO" id="GO:0005506">
    <property type="term" value="F:iron ion binding"/>
    <property type="evidence" value="ECO:0007669"/>
    <property type="project" value="InterPro"/>
</dbReference>
<feature type="binding site" evidence="9">
    <location>
        <position position="354"/>
    </location>
    <ligand>
        <name>FAD</name>
        <dbReference type="ChEBI" id="CHEBI:57692"/>
    </ligand>
</feature>
<dbReference type="InterPro" id="IPR036010">
    <property type="entry name" value="2Fe-2S_ferredoxin-like_sf"/>
</dbReference>
<dbReference type="InterPro" id="IPR006058">
    <property type="entry name" value="2Fe2S_fd_BS"/>
</dbReference>
<dbReference type="GO" id="GO:0051537">
    <property type="term" value="F:2 iron, 2 sulfur cluster binding"/>
    <property type="evidence" value="ECO:0007669"/>
    <property type="project" value="UniProtKB-KW"/>
</dbReference>
<keyword evidence="7 10" id="KW-0408">Iron</keyword>
<dbReference type="EMBL" id="JTDY01003017">
    <property type="protein sequence ID" value="KOB70302.1"/>
    <property type="molecule type" value="Genomic_DNA"/>
</dbReference>
<feature type="binding site" evidence="10">
    <location>
        <position position="41"/>
    </location>
    <ligand>
        <name>[2Fe-2S] cluster</name>
        <dbReference type="ChEBI" id="CHEBI:190135"/>
        <label>1</label>
    </ligand>
</feature>
<dbReference type="InterPro" id="IPR000674">
    <property type="entry name" value="Ald_Oxase/Xan_DH_a/b"/>
</dbReference>
<dbReference type="Pfam" id="PF02738">
    <property type="entry name" value="MoCoBD_1"/>
    <property type="match status" value="1"/>
</dbReference>
<dbReference type="InterPro" id="IPR012675">
    <property type="entry name" value="Beta-grasp_dom_sf"/>
</dbReference>
<feature type="binding site" evidence="10">
    <location>
        <position position="139"/>
    </location>
    <ligand>
        <name>[2Fe-2S] cluster</name>
        <dbReference type="ChEBI" id="CHEBI:190135"/>
        <label>2</label>
    </ligand>
</feature>
<dbReference type="STRING" id="104452.A0A0L7L4A2"/>
<evidence type="ECO:0000256" key="10">
    <source>
        <dbReference type="PIRSR" id="PIRSR000127-3"/>
    </source>
</evidence>
<dbReference type="GO" id="GO:0050660">
    <property type="term" value="F:flavin adenine dinucleotide binding"/>
    <property type="evidence" value="ECO:0007669"/>
    <property type="project" value="InterPro"/>
</dbReference>
<evidence type="ECO:0000259" key="12">
    <source>
        <dbReference type="SMART" id="SM01092"/>
    </source>
</evidence>
<keyword evidence="3" id="KW-0285">Flavoprotein</keyword>
<dbReference type="Pfam" id="PF20256">
    <property type="entry name" value="MoCoBD_2"/>
    <property type="match status" value="1"/>
</dbReference>
<dbReference type="PROSITE" id="PS00197">
    <property type="entry name" value="2FE2S_FER_1"/>
    <property type="match status" value="1"/>
</dbReference>
<dbReference type="InterPro" id="IPR037165">
    <property type="entry name" value="AldOxase/xan_DH_Mopterin-bd_sf"/>
</dbReference>
<evidence type="ECO:0000313" key="13">
    <source>
        <dbReference type="EMBL" id="KOB70302.1"/>
    </source>
</evidence>
<comment type="similarity">
    <text evidence="1">Belongs to the xanthine dehydrogenase family.</text>
</comment>
<feature type="binding site" evidence="10">
    <location>
        <position position="694"/>
    </location>
    <ligand>
        <name>Mo-molybdopterin</name>
        <dbReference type="ChEBI" id="CHEBI:71302"/>
    </ligand>
    <ligandPart>
        <name>Mo</name>
        <dbReference type="ChEBI" id="CHEBI:28685"/>
    </ligandPart>
</feature>
<keyword evidence="10" id="KW-0001">2Fe-2S</keyword>
<dbReference type="SMART" id="SM01092">
    <property type="entry name" value="CO_deh_flav_C"/>
    <property type="match status" value="1"/>
</dbReference>
<dbReference type="SUPFAM" id="SSF56176">
    <property type="entry name" value="FAD-binding/transporter-associated domain-like"/>
    <property type="match status" value="1"/>
</dbReference>
<feature type="domain" description="Aldehyde oxidase/xanthine dehydrogenase a/b hammerhead" evidence="11">
    <location>
        <begin position="510"/>
        <end position="622"/>
    </location>
</feature>
<keyword evidence="4 10" id="KW-0479">Metal-binding</keyword>
<keyword evidence="14" id="KW-1185">Reference proteome</keyword>
<dbReference type="PANTHER" id="PTHR11908">
    <property type="entry name" value="XANTHINE DEHYDROGENASE"/>
    <property type="match status" value="1"/>
</dbReference>
<comment type="cofactor">
    <cofactor evidence="10">
        <name>[2Fe-2S] cluster</name>
        <dbReference type="ChEBI" id="CHEBI:190135"/>
    </cofactor>
    <text evidence="10">Binds 2 [2Fe-2S] clusters.</text>
</comment>
<feature type="binding site" evidence="10">
    <location>
        <position position="837"/>
    </location>
    <ligand>
        <name>Mo-molybdopterin</name>
        <dbReference type="ChEBI" id="CHEBI:71302"/>
    </ligand>
    <ligandPart>
        <name>Mo</name>
        <dbReference type="ChEBI" id="CHEBI:28685"/>
    </ligandPart>
</feature>
<comment type="cofactor">
    <cofactor evidence="9">
        <name>FAD</name>
        <dbReference type="ChEBI" id="CHEBI:57692"/>
    </cofactor>
</comment>
<dbReference type="SMART" id="SM01008">
    <property type="entry name" value="Ald_Xan_dh_C"/>
    <property type="match status" value="1"/>
</dbReference>
<evidence type="ECO:0000256" key="6">
    <source>
        <dbReference type="ARBA" id="ARBA00023002"/>
    </source>
</evidence>
<dbReference type="InterPro" id="IPR036683">
    <property type="entry name" value="CO_DH_flav_C_dom_sf"/>
</dbReference>
<name>A0A0L7L4A2_OPEBR</name>
<protein>
    <submittedName>
        <fullName evidence="13">Aldehyde oxidase AOX1</fullName>
    </submittedName>
</protein>
<proteinExistence type="inferred from homology"/>
<dbReference type="Gene3D" id="3.10.20.30">
    <property type="match status" value="1"/>
</dbReference>
<evidence type="ECO:0000256" key="8">
    <source>
        <dbReference type="PIRSR" id="PIRSR000127-1"/>
    </source>
</evidence>
<comment type="caution">
    <text evidence="13">The sequence shown here is derived from an EMBL/GenBank/DDBJ whole genome shotgun (WGS) entry which is preliminary data.</text>
</comment>
<dbReference type="SUPFAM" id="SSF47741">
    <property type="entry name" value="CO dehydrogenase ISP C-domain like"/>
    <property type="match status" value="1"/>
</dbReference>
<dbReference type="SUPFAM" id="SSF55447">
    <property type="entry name" value="CO dehydrogenase flavoprotein C-terminal domain-like"/>
    <property type="match status" value="1"/>
</dbReference>
<dbReference type="Gene3D" id="3.30.365.10">
    <property type="entry name" value="Aldehyde oxidase/xanthine dehydrogenase, molybdopterin binding domain"/>
    <property type="match status" value="4"/>
</dbReference>
<feature type="binding site" evidence="10">
    <location>
        <position position="61"/>
    </location>
    <ligand>
        <name>[2Fe-2S] cluster</name>
        <dbReference type="ChEBI" id="CHEBI:190135"/>
        <label>1</label>
    </ligand>
</feature>
<evidence type="ECO:0000256" key="2">
    <source>
        <dbReference type="ARBA" id="ARBA00022505"/>
    </source>
</evidence>
<keyword evidence="10" id="KW-0411">Iron-sulfur</keyword>
<evidence type="ECO:0000256" key="5">
    <source>
        <dbReference type="ARBA" id="ARBA00022827"/>
    </source>
</evidence>
<evidence type="ECO:0000256" key="1">
    <source>
        <dbReference type="ARBA" id="ARBA00006849"/>
    </source>
</evidence>
<dbReference type="AlphaFoldDB" id="A0A0L7L4A2"/>
<dbReference type="Gene3D" id="3.90.1170.50">
    <property type="entry name" value="Aldehyde oxidase/xanthine dehydrogenase, a/b hammerhead"/>
    <property type="match status" value="1"/>
</dbReference>
<dbReference type="PIRSF" id="PIRSF000127">
    <property type="entry name" value="Xanthine_DH"/>
    <property type="match status" value="1"/>
</dbReference>
<feature type="active site" description="Proton acceptor" evidence="8">
    <location>
        <position position="1188"/>
    </location>
</feature>
<evidence type="ECO:0000259" key="11">
    <source>
        <dbReference type="SMART" id="SM01008"/>
    </source>
</evidence>
<dbReference type="InterPro" id="IPR046867">
    <property type="entry name" value="AldOxase/xan_DH_MoCoBD2"/>
</dbReference>
<keyword evidence="6" id="KW-0560">Oxidoreductase</keyword>
<dbReference type="InterPro" id="IPR016208">
    <property type="entry name" value="Ald_Oxase/xanthine_DH-like"/>
</dbReference>
<dbReference type="Pfam" id="PF01315">
    <property type="entry name" value="Ald_Xan_dh_C"/>
    <property type="match status" value="1"/>
</dbReference>
<organism evidence="13 14">
    <name type="scientific">Operophtera brumata</name>
    <name type="common">Winter moth</name>
    <name type="synonym">Phalaena brumata</name>
    <dbReference type="NCBI Taxonomy" id="104452"/>
    <lineage>
        <taxon>Eukaryota</taxon>
        <taxon>Metazoa</taxon>
        <taxon>Ecdysozoa</taxon>
        <taxon>Arthropoda</taxon>
        <taxon>Hexapoda</taxon>
        <taxon>Insecta</taxon>
        <taxon>Pterygota</taxon>
        <taxon>Neoptera</taxon>
        <taxon>Endopterygota</taxon>
        <taxon>Lepidoptera</taxon>
        <taxon>Glossata</taxon>
        <taxon>Ditrysia</taxon>
        <taxon>Geometroidea</taxon>
        <taxon>Geometridae</taxon>
        <taxon>Larentiinae</taxon>
        <taxon>Operophtera</taxon>
    </lineage>
</organism>
<feature type="domain" description="CO dehydrogenase flavoprotein C-terminal" evidence="12">
    <location>
        <begin position="351"/>
        <end position="457"/>
    </location>
</feature>
<feature type="binding site" evidence="10">
    <location>
        <position position="33"/>
    </location>
    <ligand>
        <name>[2Fe-2S] cluster</name>
        <dbReference type="ChEBI" id="CHEBI:190135"/>
        <label>1</label>
    </ligand>
</feature>
<evidence type="ECO:0000256" key="9">
    <source>
        <dbReference type="PIRSR" id="PIRSR000127-2"/>
    </source>
</evidence>